<sequence length="112" mass="13088">MECLCDEKKTNDIKVEGDVGADPFWCHHCGCNLDSEEFPISIELRDELMKWILKYGEWINWTNDEVVSNGVELEEEHNRIGRLLTDKVKKELRGDYKVSFSPSTFAKKYSKK</sequence>
<dbReference type="OrthoDB" id="2084083at2"/>
<dbReference type="Proteomes" id="UP000321440">
    <property type="component" value="Unassembled WGS sequence"/>
</dbReference>
<dbReference type="RefSeq" id="WP_146815009.1">
    <property type="nucleotide sequence ID" value="NZ_BJYA01000003.1"/>
</dbReference>
<proteinExistence type="predicted"/>
<keyword evidence="2" id="KW-1185">Reference proteome</keyword>
<reference evidence="1 2" key="1">
    <citation type="submission" date="2019-07" db="EMBL/GenBank/DDBJ databases">
        <title>Whole genome shotgun sequence of Alkalibacillus haloalkaliphilus NBRC 103110.</title>
        <authorList>
            <person name="Hosoyama A."/>
            <person name="Uohara A."/>
            <person name="Ohji S."/>
            <person name="Ichikawa N."/>
        </authorList>
    </citation>
    <scope>NUCLEOTIDE SEQUENCE [LARGE SCALE GENOMIC DNA]</scope>
    <source>
        <strain evidence="1 2">NBRC 103110</strain>
    </source>
</reference>
<comment type="caution">
    <text evidence="1">The sequence shown here is derived from an EMBL/GenBank/DDBJ whole genome shotgun (WGS) entry which is preliminary data.</text>
</comment>
<accession>A0A511W2R9</accession>
<organism evidence="1 2">
    <name type="scientific">Alkalibacillus haloalkaliphilus</name>
    <dbReference type="NCBI Taxonomy" id="94136"/>
    <lineage>
        <taxon>Bacteria</taxon>
        <taxon>Bacillati</taxon>
        <taxon>Bacillota</taxon>
        <taxon>Bacilli</taxon>
        <taxon>Bacillales</taxon>
        <taxon>Bacillaceae</taxon>
        <taxon>Alkalibacillus</taxon>
    </lineage>
</organism>
<protein>
    <submittedName>
        <fullName evidence="1">Uncharacterized protein</fullName>
    </submittedName>
</protein>
<name>A0A511W2R9_9BACI</name>
<dbReference type="EMBL" id="BJYA01000003">
    <property type="protein sequence ID" value="GEN45247.1"/>
    <property type="molecule type" value="Genomic_DNA"/>
</dbReference>
<evidence type="ECO:0000313" key="1">
    <source>
        <dbReference type="EMBL" id="GEN45247.1"/>
    </source>
</evidence>
<gene>
    <name evidence="1" type="ORF">AHA02nite_10230</name>
</gene>
<evidence type="ECO:0000313" key="2">
    <source>
        <dbReference type="Proteomes" id="UP000321440"/>
    </source>
</evidence>
<dbReference type="AlphaFoldDB" id="A0A511W2R9"/>